<keyword evidence="3" id="KW-0805">Transcription regulation</keyword>
<sequence length="542" mass="62183">MMEITATMEKTTKRSRKSVKRDRTGCITCKIRRVKCDEGKPTCQRCQKFGVKCDGYAQPRKVPSAVVCSRQALLPKPSVKILLPTFDFKNEVERRYFAQFQEKTAQEIAPYFDSETWRRLVLQTCHVPAIRHAIIAIGALDKTYMTSRTENDTNLDLSEDPDSPNVHRRIALDQYSKAIRSMREAVKHGKQDLRTTLITCLVIACFEAFHGNHPLANTQIKTGMSLIYEWKATFSNELPMGFKSPKPDVVEDDLVQTFGRLEVQTCDYIGMYARPSATKEREEALRVAGTNVLRNMPQEFHSLQSARIYLELITRRLGDLWHICMGLFYPPNNKPVEGEANDADFNDVFMRKETSIAELRLWYSSFEPMMKSGRVPETIGSLMLKMHFKVAVMTLETTMHTKFQDTPEMWDVVDLSRKILIALKSGPTPKFALDVGVVIPLYLVGIKCSATSVRREVIELMNTYPRREGLWDSVVAGAVVKWILDVESVYEDRARGRIPNWARVHSVEMIADTWDRSLSLWAYQQASEEDHTMKKLETIVRF</sequence>
<dbReference type="CDD" id="cd00067">
    <property type="entry name" value="GAL4"/>
    <property type="match status" value="1"/>
</dbReference>
<dbReference type="GO" id="GO:0003677">
    <property type="term" value="F:DNA binding"/>
    <property type="evidence" value="ECO:0007669"/>
    <property type="project" value="UniProtKB-KW"/>
</dbReference>
<protein>
    <recommendedName>
        <fullName evidence="7">Zn(2)-C6 fungal-type domain-containing protein</fullName>
    </recommendedName>
</protein>
<dbReference type="InterPro" id="IPR021858">
    <property type="entry name" value="Fun_TF"/>
</dbReference>
<dbReference type="AlphaFoldDB" id="A0A2J6RC24"/>
<evidence type="ECO:0000256" key="6">
    <source>
        <dbReference type="ARBA" id="ARBA00023242"/>
    </source>
</evidence>
<dbReference type="PANTHER" id="PTHR36206:SF4">
    <property type="entry name" value="HYPOTHETICAL CONSERVED PROTEIN (EUROFUNG)-RELATED"/>
    <property type="match status" value="1"/>
</dbReference>
<keyword evidence="6" id="KW-0539">Nucleus</keyword>
<evidence type="ECO:0000259" key="7">
    <source>
        <dbReference type="PROSITE" id="PS50048"/>
    </source>
</evidence>
<reference evidence="8 9" key="1">
    <citation type="submission" date="2016-04" db="EMBL/GenBank/DDBJ databases">
        <title>A degradative enzymes factory behind the ericoid mycorrhizal symbiosis.</title>
        <authorList>
            <consortium name="DOE Joint Genome Institute"/>
            <person name="Martino E."/>
            <person name="Morin E."/>
            <person name="Grelet G."/>
            <person name="Kuo A."/>
            <person name="Kohler A."/>
            <person name="Daghino S."/>
            <person name="Barry K."/>
            <person name="Choi C."/>
            <person name="Cichocki N."/>
            <person name="Clum A."/>
            <person name="Copeland A."/>
            <person name="Hainaut M."/>
            <person name="Haridas S."/>
            <person name="Labutti K."/>
            <person name="Lindquist E."/>
            <person name="Lipzen A."/>
            <person name="Khouja H.-R."/>
            <person name="Murat C."/>
            <person name="Ohm R."/>
            <person name="Olson A."/>
            <person name="Spatafora J."/>
            <person name="Veneault-Fourrey C."/>
            <person name="Henrissat B."/>
            <person name="Grigoriev I."/>
            <person name="Martin F."/>
            <person name="Perotto S."/>
        </authorList>
    </citation>
    <scope>NUCLEOTIDE SEQUENCE [LARGE SCALE GENOMIC DNA]</scope>
    <source>
        <strain evidence="8 9">F</strain>
    </source>
</reference>
<name>A0A2J6RC24_HYAVF</name>
<evidence type="ECO:0000313" key="9">
    <source>
        <dbReference type="Proteomes" id="UP000235786"/>
    </source>
</evidence>
<dbReference type="STRING" id="1149755.A0A2J6RC24"/>
<dbReference type="Pfam" id="PF11951">
    <property type="entry name" value="Fungal_trans_2"/>
    <property type="match status" value="1"/>
</dbReference>
<dbReference type="PROSITE" id="PS50048">
    <property type="entry name" value="ZN2_CY6_FUNGAL_2"/>
    <property type="match status" value="1"/>
</dbReference>
<keyword evidence="9" id="KW-1185">Reference proteome</keyword>
<dbReference type="SUPFAM" id="SSF57701">
    <property type="entry name" value="Zn2/Cys6 DNA-binding domain"/>
    <property type="match status" value="1"/>
</dbReference>
<keyword evidence="2" id="KW-0862">Zinc</keyword>
<dbReference type="PROSITE" id="PS00463">
    <property type="entry name" value="ZN2_CY6_FUNGAL_1"/>
    <property type="match status" value="1"/>
</dbReference>
<dbReference type="SMART" id="SM00066">
    <property type="entry name" value="GAL4"/>
    <property type="match status" value="1"/>
</dbReference>
<dbReference type="EMBL" id="KZ613951">
    <property type="protein sequence ID" value="PMD36074.1"/>
    <property type="molecule type" value="Genomic_DNA"/>
</dbReference>
<dbReference type="Proteomes" id="UP000235786">
    <property type="component" value="Unassembled WGS sequence"/>
</dbReference>
<keyword evidence="4" id="KW-0238">DNA-binding</keyword>
<dbReference type="InterPro" id="IPR052360">
    <property type="entry name" value="Transcr_Regulatory_Proteins"/>
</dbReference>
<organism evidence="8 9">
    <name type="scientific">Hyaloscypha variabilis (strain UAMH 11265 / GT02V1 / F)</name>
    <name type="common">Meliniomyces variabilis</name>
    <dbReference type="NCBI Taxonomy" id="1149755"/>
    <lineage>
        <taxon>Eukaryota</taxon>
        <taxon>Fungi</taxon>
        <taxon>Dikarya</taxon>
        <taxon>Ascomycota</taxon>
        <taxon>Pezizomycotina</taxon>
        <taxon>Leotiomycetes</taxon>
        <taxon>Helotiales</taxon>
        <taxon>Hyaloscyphaceae</taxon>
        <taxon>Hyaloscypha</taxon>
        <taxon>Hyaloscypha variabilis</taxon>
    </lineage>
</organism>
<evidence type="ECO:0000313" key="8">
    <source>
        <dbReference type="EMBL" id="PMD36074.1"/>
    </source>
</evidence>
<proteinExistence type="predicted"/>
<dbReference type="GO" id="GO:0008270">
    <property type="term" value="F:zinc ion binding"/>
    <property type="evidence" value="ECO:0007669"/>
    <property type="project" value="InterPro"/>
</dbReference>
<dbReference type="Pfam" id="PF00172">
    <property type="entry name" value="Zn_clus"/>
    <property type="match status" value="1"/>
</dbReference>
<dbReference type="InterPro" id="IPR001138">
    <property type="entry name" value="Zn2Cys6_DnaBD"/>
</dbReference>
<keyword evidence="1" id="KW-0479">Metal-binding</keyword>
<dbReference type="OrthoDB" id="3490312at2759"/>
<dbReference type="Gene3D" id="4.10.240.10">
    <property type="entry name" value="Zn(2)-C6 fungal-type DNA-binding domain"/>
    <property type="match status" value="1"/>
</dbReference>
<evidence type="ECO:0000256" key="5">
    <source>
        <dbReference type="ARBA" id="ARBA00023163"/>
    </source>
</evidence>
<feature type="domain" description="Zn(2)-C6 fungal-type" evidence="7">
    <location>
        <begin position="25"/>
        <end position="53"/>
    </location>
</feature>
<accession>A0A2J6RC24</accession>
<evidence type="ECO:0000256" key="1">
    <source>
        <dbReference type="ARBA" id="ARBA00022723"/>
    </source>
</evidence>
<evidence type="ECO:0000256" key="4">
    <source>
        <dbReference type="ARBA" id="ARBA00023125"/>
    </source>
</evidence>
<dbReference type="InterPro" id="IPR036864">
    <property type="entry name" value="Zn2-C6_fun-type_DNA-bd_sf"/>
</dbReference>
<dbReference type="GO" id="GO:0000981">
    <property type="term" value="F:DNA-binding transcription factor activity, RNA polymerase II-specific"/>
    <property type="evidence" value="ECO:0007669"/>
    <property type="project" value="InterPro"/>
</dbReference>
<evidence type="ECO:0000256" key="3">
    <source>
        <dbReference type="ARBA" id="ARBA00023015"/>
    </source>
</evidence>
<evidence type="ECO:0000256" key="2">
    <source>
        <dbReference type="ARBA" id="ARBA00022833"/>
    </source>
</evidence>
<keyword evidence="5" id="KW-0804">Transcription</keyword>
<gene>
    <name evidence="8" type="ORF">L207DRAFT_569451</name>
</gene>
<dbReference type="PANTHER" id="PTHR36206">
    <property type="entry name" value="ASPERCRYPTIN BIOSYNTHESIS CLUSTER-SPECIFIC TRANSCRIPTION REGULATOR ATNN-RELATED"/>
    <property type="match status" value="1"/>
</dbReference>